<name>A0ABR9HSX2_9PSEU</name>
<comment type="caution">
    <text evidence="1">The sequence shown here is derived from an EMBL/GenBank/DDBJ whole genome shotgun (WGS) entry which is preliminary data.</text>
</comment>
<protein>
    <submittedName>
        <fullName evidence="1">Uncharacterized protein</fullName>
    </submittedName>
</protein>
<keyword evidence="2" id="KW-1185">Reference proteome</keyword>
<sequence length="121" mass="13286">MTARGDGNWRRSTLITHHLDHPPQVKAIEDELYAVLGENGRSGYEAAIEAEYAVPGEEVEHHTCGDGVLTLITAPDTRRLTHLVYGGCTVHQIRRDLVDRGLGSLGITWVYPPETALVDAD</sequence>
<dbReference type="EMBL" id="JADBEG010000001">
    <property type="protein sequence ID" value="MBE1494027.1"/>
    <property type="molecule type" value="Genomic_DNA"/>
</dbReference>
<proteinExistence type="predicted"/>
<organism evidence="1 2">
    <name type="scientific">Amycolatopsis lexingtonensis</name>
    <dbReference type="NCBI Taxonomy" id="218822"/>
    <lineage>
        <taxon>Bacteria</taxon>
        <taxon>Bacillati</taxon>
        <taxon>Actinomycetota</taxon>
        <taxon>Actinomycetes</taxon>
        <taxon>Pseudonocardiales</taxon>
        <taxon>Pseudonocardiaceae</taxon>
        <taxon>Amycolatopsis</taxon>
    </lineage>
</organism>
<dbReference type="RefSeq" id="WP_086862924.1">
    <property type="nucleotide sequence ID" value="NZ_JADBEG010000001.1"/>
</dbReference>
<reference evidence="1 2" key="1">
    <citation type="submission" date="2020-10" db="EMBL/GenBank/DDBJ databases">
        <title>Sequencing the genomes of 1000 actinobacteria strains.</title>
        <authorList>
            <person name="Klenk H.-P."/>
        </authorList>
    </citation>
    <scope>NUCLEOTIDE SEQUENCE [LARGE SCALE GENOMIC DNA]</scope>
    <source>
        <strain evidence="1 2">DSM 44653</strain>
    </source>
</reference>
<accession>A0ABR9HSX2</accession>
<gene>
    <name evidence="1" type="ORF">H4696_001127</name>
</gene>
<dbReference type="Proteomes" id="UP000631670">
    <property type="component" value="Unassembled WGS sequence"/>
</dbReference>
<evidence type="ECO:0000313" key="1">
    <source>
        <dbReference type="EMBL" id="MBE1494027.1"/>
    </source>
</evidence>
<evidence type="ECO:0000313" key="2">
    <source>
        <dbReference type="Proteomes" id="UP000631670"/>
    </source>
</evidence>